<dbReference type="Proteomes" id="UP001568698">
    <property type="component" value="Unassembled WGS sequence"/>
</dbReference>
<protein>
    <submittedName>
        <fullName evidence="1">Uncharacterized protein</fullName>
    </submittedName>
</protein>
<gene>
    <name evidence="1" type="ORF">AB6M95_01350</name>
</gene>
<dbReference type="EMBL" id="JBGLYH010000002">
    <property type="protein sequence ID" value="MEZ7195381.1"/>
    <property type="molecule type" value="Genomic_DNA"/>
</dbReference>
<evidence type="ECO:0000313" key="1">
    <source>
        <dbReference type="EMBL" id="MEZ7195381.1"/>
    </source>
</evidence>
<organism evidence="1 2">
    <name type="scientific">Pseudodesulfovibrio karagichevae</name>
    <dbReference type="NCBI Taxonomy" id="3239305"/>
    <lineage>
        <taxon>Bacteria</taxon>
        <taxon>Pseudomonadati</taxon>
        <taxon>Thermodesulfobacteriota</taxon>
        <taxon>Desulfovibrionia</taxon>
        <taxon>Desulfovibrionales</taxon>
        <taxon>Desulfovibrionaceae</taxon>
    </lineage>
</organism>
<dbReference type="RefSeq" id="WP_371384932.1">
    <property type="nucleotide sequence ID" value="NZ_JBGLYH010000002.1"/>
</dbReference>
<keyword evidence="2" id="KW-1185">Reference proteome</keyword>
<name>A0ABV4JXH2_9BACT</name>
<proteinExistence type="predicted"/>
<sequence length="111" mass="12620">METKFEPWGINEDCPELEYLINLGGALVPIAHIKIIGGVLLGMGKEVKDDGSEIPLWGFPVLLTDSVHEELPRENPQILFDAWETMEEAEVQRRNLAIQVDNYYKRLLGDK</sequence>
<reference evidence="1 2" key="1">
    <citation type="submission" date="2024-08" db="EMBL/GenBank/DDBJ databases">
        <title>Sulfate-reducing bacteria isolated from formation water of the oil field in Kazakhstan and description of Pseudodesulfovibrio sp.</title>
        <authorList>
            <person name="Bidzhieva S.K."/>
            <person name="Tourova T.P."/>
            <person name="Grouzdev D.S."/>
            <person name="Beletsky A.V."/>
            <person name="Sokolova D.S."/>
            <person name="Samigullina S.R."/>
            <person name="Poltaraus A.B."/>
            <person name="Avtukh A.N."/>
            <person name="Tereshina V.M."/>
            <person name="Zhaparov N.S."/>
            <person name="Mardanov A.V."/>
            <person name="Nazina T.N."/>
        </authorList>
    </citation>
    <scope>NUCLEOTIDE SEQUENCE [LARGE SCALE GENOMIC DNA]</scope>
    <source>
        <strain evidence="1 2">9FUS</strain>
    </source>
</reference>
<evidence type="ECO:0000313" key="2">
    <source>
        <dbReference type="Proteomes" id="UP001568698"/>
    </source>
</evidence>
<accession>A0ABV4JXH2</accession>
<comment type="caution">
    <text evidence="1">The sequence shown here is derived from an EMBL/GenBank/DDBJ whole genome shotgun (WGS) entry which is preliminary data.</text>
</comment>